<sequence length="146" mass="16518">MKSSDPQILDPLERRTEDDKASPQETHHALVNESILSRIARTAEQVDDIAQRHEMSNDSAPEATIPDSHHTSNRRQQVVMFSEEGVTVHEAPFLKDAVNAQALRVADSGKYLSTRRGGYFLWRDCFDDLVRTETAEVLVTGLTRMR</sequence>
<evidence type="ECO:0000256" key="1">
    <source>
        <dbReference type="SAM" id="MobiDB-lite"/>
    </source>
</evidence>
<dbReference type="OrthoDB" id="3431359at2759"/>
<proteinExistence type="predicted"/>
<feature type="region of interest" description="Disordered" evidence="1">
    <location>
        <begin position="46"/>
        <end position="74"/>
    </location>
</feature>
<dbReference type="GeneID" id="36292715"/>
<name>A0A2P6FGQ0_9PEZI</name>
<feature type="region of interest" description="Disordered" evidence="1">
    <location>
        <begin position="1"/>
        <end position="31"/>
    </location>
</feature>
<reference evidence="2" key="1">
    <citation type="submission" date="2016-03" db="EMBL/GenBank/DDBJ databases">
        <title>Updated assembly of Pseudogymnoascus destructans, the fungus causing white-nose syndrome of bats.</title>
        <authorList>
            <person name="Palmer J.M."/>
            <person name="Drees K.P."/>
            <person name="Foster J.T."/>
            <person name="Lindner D.L."/>
        </authorList>
    </citation>
    <scope>NUCLEOTIDE SEQUENCE [LARGE SCALE GENOMIC DNA]</scope>
    <source>
        <strain evidence="2">20631-21</strain>
    </source>
</reference>
<organism evidence="2">
    <name type="scientific">Pseudogymnoascus destructans</name>
    <dbReference type="NCBI Taxonomy" id="655981"/>
    <lineage>
        <taxon>Eukaryota</taxon>
        <taxon>Fungi</taxon>
        <taxon>Dikarya</taxon>
        <taxon>Ascomycota</taxon>
        <taxon>Pezizomycotina</taxon>
        <taxon>Leotiomycetes</taxon>
        <taxon>Thelebolales</taxon>
        <taxon>Thelebolaceae</taxon>
        <taxon>Pseudogymnoascus</taxon>
    </lineage>
</organism>
<dbReference type="Proteomes" id="UP000077154">
    <property type="component" value="Unassembled WGS sequence"/>
</dbReference>
<dbReference type="EMBL" id="KV441426">
    <property type="protein sequence ID" value="PQM43558.1"/>
    <property type="molecule type" value="Genomic_DNA"/>
</dbReference>
<dbReference type="RefSeq" id="XP_024328866.1">
    <property type="nucleotide sequence ID" value="XM_024473098.1"/>
</dbReference>
<protein>
    <submittedName>
        <fullName evidence="2">Uncharacterized protein</fullName>
    </submittedName>
</protein>
<feature type="compositionally biased region" description="Basic and acidic residues" evidence="1">
    <location>
        <begin position="11"/>
        <end position="30"/>
    </location>
</feature>
<accession>A0A2P6FGQ0</accession>
<dbReference type="VEuPathDB" id="FungiDB:GMDG_06303"/>
<evidence type="ECO:0000313" key="2">
    <source>
        <dbReference type="EMBL" id="PQM43558.1"/>
    </source>
</evidence>
<gene>
    <name evidence="2" type="ORF">VC83_09685</name>
</gene>
<dbReference type="AlphaFoldDB" id="A0A2P6FGQ0"/>